<evidence type="ECO:0000256" key="1">
    <source>
        <dbReference type="SAM" id="MobiDB-lite"/>
    </source>
</evidence>
<dbReference type="OrthoDB" id="2755069at2759"/>
<gene>
    <name evidence="2" type="ORF">PsYK624_172170</name>
</gene>
<evidence type="ECO:0000313" key="2">
    <source>
        <dbReference type="EMBL" id="GJF00913.1"/>
    </source>
</evidence>
<comment type="caution">
    <text evidence="2">The sequence shown here is derived from an EMBL/GenBank/DDBJ whole genome shotgun (WGS) entry which is preliminary data.</text>
</comment>
<accession>A0A9P3GST5</accession>
<keyword evidence="3" id="KW-1185">Reference proteome</keyword>
<dbReference type="Proteomes" id="UP000703269">
    <property type="component" value="Unassembled WGS sequence"/>
</dbReference>
<evidence type="ECO:0000313" key="3">
    <source>
        <dbReference type="Proteomes" id="UP000703269"/>
    </source>
</evidence>
<dbReference type="EMBL" id="BPQB01000240">
    <property type="protein sequence ID" value="GJF00913.1"/>
    <property type="molecule type" value="Genomic_DNA"/>
</dbReference>
<feature type="region of interest" description="Disordered" evidence="1">
    <location>
        <begin position="83"/>
        <end position="107"/>
    </location>
</feature>
<sequence length="350" mass="39910">MGLGEPDPSGAKKKLYDSCLSIVRQCANQYLKFDVLYLWLPREEKRKVFAAARLAVPCLARYENDWATDEMLRRYYSPRRRRLNRHKQEAEAGGEKPSSPPQIPRKSVYGYKDDGSMRTIRKAVLGPIQSADPAEKALYEKYVAAVRVAAAAAGITYNAWLRDIPRAQLAQTISIRFTEARELQPGLAQYENDWLTRDLLRAFHSDKRRDMKNKHVPLAPAGPPELPAVIPKPPGCDYKGYALREVMGLGLPDPDGSKKALFKAYVQAIHYAAHEVPYDFNWPVMLTPPAALEKVYAMAQQLQPTLARYEGNWASRYLLQSCVASRRRFLKLQRHAELRRVRRLERSSPS</sequence>
<protein>
    <submittedName>
        <fullName evidence="2">Uncharacterized protein</fullName>
    </submittedName>
</protein>
<proteinExistence type="predicted"/>
<reference evidence="2 3" key="1">
    <citation type="submission" date="2021-08" db="EMBL/GenBank/DDBJ databases">
        <title>Draft Genome Sequence of Phanerochaete sordida strain YK-624.</title>
        <authorList>
            <person name="Mori T."/>
            <person name="Dohra H."/>
            <person name="Suzuki T."/>
            <person name="Kawagishi H."/>
            <person name="Hirai H."/>
        </authorList>
    </citation>
    <scope>NUCLEOTIDE SEQUENCE [LARGE SCALE GENOMIC DNA]</scope>
    <source>
        <strain evidence="2 3">YK-624</strain>
    </source>
</reference>
<dbReference type="AlphaFoldDB" id="A0A9P3GST5"/>
<organism evidence="2 3">
    <name type="scientific">Phanerochaete sordida</name>
    <dbReference type="NCBI Taxonomy" id="48140"/>
    <lineage>
        <taxon>Eukaryota</taxon>
        <taxon>Fungi</taxon>
        <taxon>Dikarya</taxon>
        <taxon>Basidiomycota</taxon>
        <taxon>Agaricomycotina</taxon>
        <taxon>Agaricomycetes</taxon>
        <taxon>Polyporales</taxon>
        <taxon>Phanerochaetaceae</taxon>
        <taxon>Phanerochaete</taxon>
    </lineage>
</organism>
<name>A0A9P3GST5_9APHY</name>